<organism evidence="1 2">
    <name type="scientific">Roseibium aggregatum</name>
    <dbReference type="NCBI Taxonomy" id="187304"/>
    <lineage>
        <taxon>Bacteria</taxon>
        <taxon>Pseudomonadati</taxon>
        <taxon>Pseudomonadota</taxon>
        <taxon>Alphaproteobacteria</taxon>
        <taxon>Hyphomicrobiales</taxon>
        <taxon>Stappiaceae</taxon>
        <taxon>Roseibium</taxon>
    </lineage>
</organism>
<gene>
    <name evidence="1" type="ORF">HK439_25825</name>
</gene>
<sequence length="222" mass="23479">MAERCRRDGFLVLGGFSPAPGDAVPAVAPGLSARALFLIGSTGPGIWPQFAESPEFKDGAPDPLDRFTRRVLSAVARDLGLSVVFPFDGPPYHPFQQWAMKAGGFSPSPLGVLAHETYGPWAGFRAAFLLAEDPGQITEQTSEGPCPACTDKPCLAACPVDAISGSEGYDVPRCRDHLAGGQGEACFSGCLARHACPYGADFRQSPEQARFHMDSFMGLSAT</sequence>
<evidence type="ECO:0008006" key="3">
    <source>
        <dbReference type="Google" id="ProtNLM"/>
    </source>
</evidence>
<evidence type="ECO:0000313" key="1">
    <source>
        <dbReference type="EMBL" id="MBD1549685.1"/>
    </source>
</evidence>
<protein>
    <recommendedName>
        <fullName evidence="3">4Fe-4S ferredoxin-type domain-containing protein</fullName>
    </recommendedName>
</protein>
<dbReference type="EMBL" id="JABFCZ010000052">
    <property type="protein sequence ID" value="MBD1549685.1"/>
    <property type="molecule type" value="Genomic_DNA"/>
</dbReference>
<dbReference type="AlphaFoldDB" id="A0A926S8K4"/>
<accession>A0A926S8K4</accession>
<dbReference type="Proteomes" id="UP000598467">
    <property type="component" value="Unassembled WGS sequence"/>
</dbReference>
<evidence type="ECO:0000313" key="2">
    <source>
        <dbReference type="Proteomes" id="UP000598467"/>
    </source>
</evidence>
<dbReference type="SUPFAM" id="SSF54862">
    <property type="entry name" value="4Fe-4S ferredoxins"/>
    <property type="match status" value="1"/>
</dbReference>
<name>A0A926S8K4_9HYPH</name>
<reference evidence="1" key="1">
    <citation type="submission" date="2020-05" db="EMBL/GenBank/DDBJ databases">
        <title>Identification of trans-AT polyketide cluster in two marine bacteria, producers of a novel glutaramide-containing polyketide sesbanimide D and analogs.</title>
        <authorList>
            <person name="Kacar D."/>
            <person name="Rodriguez P."/>
            <person name="Canedo L."/>
            <person name="Gonzalez E."/>
            <person name="Galan B."/>
            <person name="De La Calle F."/>
            <person name="Garcia J.L."/>
        </authorList>
    </citation>
    <scope>NUCLEOTIDE SEQUENCE</scope>
    <source>
        <strain evidence="1">PHM038</strain>
    </source>
</reference>
<proteinExistence type="predicted"/>
<comment type="caution">
    <text evidence="1">The sequence shown here is derived from an EMBL/GenBank/DDBJ whole genome shotgun (WGS) entry which is preliminary data.</text>
</comment>